<dbReference type="Proteomes" id="UP000694892">
    <property type="component" value="Chromosome 5S"/>
</dbReference>
<sequence>MLLCTHEGPLWDVPFVVHTPYIKLLFEKFFRDSLIAVREKPSHLSEVTLAERKWGRCHLFSTLESIANLHL</sequence>
<accession>A0A974CR79</accession>
<evidence type="ECO:0000313" key="2">
    <source>
        <dbReference type="Proteomes" id="UP000694892"/>
    </source>
</evidence>
<proteinExistence type="predicted"/>
<organism evidence="1 2">
    <name type="scientific">Xenopus laevis</name>
    <name type="common">African clawed frog</name>
    <dbReference type="NCBI Taxonomy" id="8355"/>
    <lineage>
        <taxon>Eukaryota</taxon>
        <taxon>Metazoa</taxon>
        <taxon>Chordata</taxon>
        <taxon>Craniata</taxon>
        <taxon>Vertebrata</taxon>
        <taxon>Euteleostomi</taxon>
        <taxon>Amphibia</taxon>
        <taxon>Batrachia</taxon>
        <taxon>Anura</taxon>
        <taxon>Pipoidea</taxon>
        <taxon>Pipidae</taxon>
        <taxon>Xenopodinae</taxon>
        <taxon>Xenopus</taxon>
        <taxon>Xenopus</taxon>
    </lineage>
</organism>
<reference evidence="2" key="1">
    <citation type="journal article" date="2016" name="Nature">
        <title>Genome evolution in the allotetraploid frog Xenopus laevis.</title>
        <authorList>
            <person name="Session A.M."/>
            <person name="Uno Y."/>
            <person name="Kwon T."/>
            <person name="Chapman J.A."/>
            <person name="Toyoda A."/>
            <person name="Takahashi S."/>
            <person name="Fukui A."/>
            <person name="Hikosaka A."/>
            <person name="Suzuki A."/>
            <person name="Kondo M."/>
            <person name="van Heeringen S.J."/>
            <person name="Quigley I."/>
            <person name="Heinz S."/>
            <person name="Ogino H."/>
            <person name="Ochi H."/>
            <person name="Hellsten U."/>
            <person name="Lyons J.B."/>
            <person name="Simakov O."/>
            <person name="Putnam N."/>
            <person name="Stites J."/>
            <person name="Kuroki Y."/>
            <person name="Tanaka T."/>
            <person name="Michiue T."/>
            <person name="Watanabe M."/>
            <person name="Bogdanovic O."/>
            <person name="Lister R."/>
            <person name="Georgiou G."/>
            <person name="Paranjpe S.S."/>
            <person name="van Kruijsbergen I."/>
            <person name="Shu S."/>
            <person name="Carlson J."/>
            <person name="Kinoshita T."/>
            <person name="Ohta Y."/>
            <person name="Mawaribuchi S."/>
            <person name="Jenkins J."/>
            <person name="Grimwood J."/>
            <person name="Schmutz J."/>
            <person name="Mitros T."/>
            <person name="Mozaffari S.V."/>
            <person name="Suzuki Y."/>
            <person name="Haramoto Y."/>
            <person name="Yamamoto T.S."/>
            <person name="Takagi C."/>
            <person name="Heald R."/>
            <person name="Miller K."/>
            <person name="Haudenschild C."/>
            <person name="Kitzman J."/>
            <person name="Nakayama T."/>
            <person name="Izutsu Y."/>
            <person name="Robert J."/>
            <person name="Fortriede J."/>
            <person name="Burns K."/>
            <person name="Lotay V."/>
            <person name="Karimi K."/>
            <person name="Yasuoka Y."/>
            <person name="Dichmann D.S."/>
            <person name="Flajnik M.F."/>
            <person name="Houston D.W."/>
            <person name="Shendure J."/>
            <person name="DuPasquier L."/>
            <person name="Vize P.D."/>
            <person name="Zorn A.M."/>
            <person name="Ito M."/>
            <person name="Marcotte E.M."/>
            <person name="Wallingford J.B."/>
            <person name="Ito Y."/>
            <person name="Asashima M."/>
            <person name="Ueno N."/>
            <person name="Matsuda Y."/>
            <person name="Veenstra G.J."/>
            <person name="Fujiyama A."/>
            <person name="Harland R.M."/>
            <person name="Taira M."/>
            <person name="Rokhsar D.S."/>
        </authorList>
    </citation>
    <scope>NUCLEOTIDE SEQUENCE [LARGE SCALE GENOMIC DNA]</scope>
    <source>
        <strain evidence="2">J</strain>
    </source>
</reference>
<dbReference type="EMBL" id="CM004475">
    <property type="protein sequence ID" value="OCT78113.1"/>
    <property type="molecule type" value="Genomic_DNA"/>
</dbReference>
<evidence type="ECO:0000313" key="1">
    <source>
        <dbReference type="EMBL" id="OCT78113.1"/>
    </source>
</evidence>
<gene>
    <name evidence="1" type="ORF">XELAEV_18029218mg</name>
</gene>
<name>A0A974CR79_XENLA</name>
<dbReference type="AlphaFoldDB" id="A0A974CR79"/>
<protein>
    <submittedName>
        <fullName evidence="1">Uncharacterized protein</fullName>
    </submittedName>
</protein>